<feature type="transmembrane region" description="Helical" evidence="1">
    <location>
        <begin position="64"/>
        <end position="86"/>
    </location>
</feature>
<evidence type="ECO:0000313" key="2">
    <source>
        <dbReference type="EMBL" id="RHZ53399.1"/>
    </source>
</evidence>
<dbReference type="AlphaFoldDB" id="A0A397GT03"/>
<reference evidence="2 3" key="1">
    <citation type="submission" date="2018-08" db="EMBL/GenBank/DDBJ databases">
        <title>Genome and evolution of the arbuscular mycorrhizal fungus Diversispora epigaea (formerly Glomus versiforme) and its bacterial endosymbionts.</title>
        <authorList>
            <person name="Sun X."/>
            <person name="Fei Z."/>
            <person name="Harrison M."/>
        </authorList>
    </citation>
    <scope>NUCLEOTIDE SEQUENCE [LARGE SCALE GENOMIC DNA]</scope>
    <source>
        <strain evidence="2 3">IT104</strain>
    </source>
</reference>
<dbReference type="Proteomes" id="UP000266861">
    <property type="component" value="Unassembled WGS sequence"/>
</dbReference>
<keyword evidence="1" id="KW-0812">Transmembrane</keyword>
<evidence type="ECO:0000256" key="1">
    <source>
        <dbReference type="SAM" id="Phobius"/>
    </source>
</evidence>
<organism evidence="2 3">
    <name type="scientific">Diversispora epigaea</name>
    <dbReference type="NCBI Taxonomy" id="1348612"/>
    <lineage>
        <taxon>Eukaryota</taxon>
        <taxon>Fungi</taxon>
        <taxon>Fungi incertae sedis</taxon>
        <taxon>Mucoromycota</taxon>
        <taxon>Glomeromycotina</taxon>
        <taxon>Glomeromycetes</taxon>
        <taxon>Diversisporales</taxon>
        <taxon>Diversisporaceae</taxon>
        <taxon>Diversispora</taxon>
    </lineage>
</organism>
<accession>A0A397GT03</accession>
<keyword evidence="1" id="KW-0472">Membrane</keyword>
<sequence length="87" mass="9878">MIQTLSNESPNPGNKLDKAEACIYLVFLGGNEIPFVRDRSCKTDVGYRNDDLTEMAEIPKSYNWHFLITVLISNDGFFILIAFLSFV</sequence>
<proteinExistence type="predicted"/>
<keyword evidence="1" id="KW-1133">Transmembrane helix</keyword>
<evidence type="ECO:0000313" key="3">
    <source>
        <dbReference type="Proteomes" id="UP000266861"/>
    </source>
</evidence>
<gene>
    <name evidence="2" type="ORF">Glove_442g14</name>
</gene>
<protein>
    <submittedName>
        <fullName evidence="2">Uncharacterized protein</fullName>
    </submittedName>
</protein>
<dbReference type="EMBL" id="PQFF01000389">
    <property type="protein sequence ID" value="RHZ53399.1"/>
    <property type="molecule type" value="Genomic_DNA"/>
</dbReference>
<comment type="caution">
    <text evidence="2">The sequence shown here is derived from an EMBL/GenBank/DDBJ whole genome shotgun (WGS) entry which is preliminary data.</text>
</comment>
<keyword evidence="3" id="KW-1185">Reference proteome</keyword>
<name>A0A397GT03_9GLOM</name>